<feature type="region of interest" description="Disordered" evidence="1">
    <location>
        <begin position="220"/>
        <end position="241"/>
    </location>
</feature>
<proteinExistence type="predicted"/>
<evidence type="ECO:0000313" key="2">
    <source>
        <dbReference type="EMBL" id="KIJ25128.1"/>
    </source>
</evidence>
<feature type="compositionally biased region" description="Polar residues" evidence="1">
    <location>
        <begin position="142"/>
        <end position="160"/>
    </location>
</feature>
<dbReference type="AlphaFoldDB" id="A0A0C9T7X5"/>
<sequence length="283" mass="31355">MLTRVFPFPPLSLRASRRAYSVFSSKPGGGRYFNSAKPHKVAPATAHAAKPSDDPAPEDAALSVEESPNTTPLPPSPSLSPPLPTPRAPLHPSFSAQTYPLHQFFALHRPLLQLSLPSTTFFETPSISFDQPPPPPSSQQQLHVQPTTTYQTPFAGTSESADVEQNPDADADAARQLARAIALNRVSSTVDWRETLARLGDKESIEMLMIPVDSIDMDSTKRKRKRKMSKHKQHVRNGRSWANRRLEHASVPFAYNPSTYSSPSIMSYIYIKGNPNSVFRMQN</sequence>
<evidence type="ECO:0008006" key="4">
    <source>
        <dbReference type="Google" id="ProtNLM"/>
    </source>
</evidence>
<feature type="compositionally biased region" description="Pro residues" evidence="1">
    <location>
        <begin position="71"/>
        <end position="89"/>
    </location>
</feature>
<keyword evidence="3" id="KW-1185">Reference proteome</keyword>
<feature type="compositionally biased region" description="Acidic residues" evidence="1">
    <location>
        <begin position="161"/>
        <end position="170"/>
    </location>
</feature>
<organism evidence="2 3">
    <name type="scientific">Sphaerobolus stellatus (strain SS14)</name>
    <dbReference type="NCBI Taxonomy" id="990650"/>
    <lineage>
        <taxon>Eukaryota</taxon>
        <taxon>Fungi</taxon>
        <taxon>Dikarya</taxon>
        <taxon>Basidiomycota</taxon>
        <taxon>Agaricomycotina</taxon>
        <taxon>Agaricomycetes</taxon>
        <taxon>Phallomycetidae</taxon>
        <taxon>Geastrales</taxon>
        <taxon>Sphaerobolaceae</taxon>
        <taxon>Sphaerobolus</taxon>
    </lineage>
</organism>
<feature type="compositionally biased region" description="Basic residues" evidence="1">
    <location>
        <begin position="221"/>
        <end position="237"/>
    </location>
</feature>
<reference evidence="2 3" key="1">
    <citation type="submission" date="2014-06" db="EMBL/GenBank/DDBJ databases">
        <title>Evolutionary Origins and Diversification of the Mycorrhizal Mutualists.</title>
        <authorList>
            <consortium name="DOE Joint Genome Institute"/>
            <consortium name="Mycorrhizal Genomics Consortium"/>
            <person name="Kohler A."/>
            <person name="Kuo A."/>
            <person name="Nagy L.G."/>
            <person name="Floudas D."/>
            <person name="Copeland A."/>
            <person name="Barry K.W."/>
            <person name="Cichocki N."/>
            <person name="Veneault-Fourrey C."/>
            <person name="LaButti K."/>
            <person name="Lindquist E.A."/>
            <person name="Lipzen A."/>
            <person name="Lundell T."/>
            <person name="Morin E."/>
            <person name="Murat C."/>
            <person name="Riley R."/>
            <person name="Ohm R."/>
            <person name="Sun H."/>
            <person name="Tunlid A."/>
            <person name="Henrissat B."/>
            <person name="Grigoriev I.V."/>
            <person name="Hibbett D.S."/>
            <person name="Martin F."/>
        </authorList>
    </citation>
    <scope>NUCLEOTIDE SEQUENCE [LARGE SCALE GENOMIC DNA]</scope>
    <source>
        <strain evidence="2 3">SS14</strain>
    </source>
</reference>
<evidence type="ECO:0000313" key="3">
    <source>
        <dbReference type="Proteomes" id="UP000054279"/>
    </source>
</evidence>
<dbReference type="HOGENOM" id="CLU_069668_0_0_1"/>
<name>A0A0C9T7X5_SPHS4</name>
<dbReference type="OrthoDB" id="3268560at2759"/>
<feature type="region of interest" description="Disordered" evidence="1">
    <location>
        <begin position="26"/>
        <end position="91"/>
    </location>
</feature>
<protein>
    <recommendedName>
        <fullName evidence="4">Mitochondrial mRNA-processing protein COX24 C-terminal domain-containing protein</fullName>
    </recommendedName>
</protein>
<gene>
    <name evidence="2" type="ORF">M422DRAFT_72248</name>
</gene>
<dbReference type="EMBL" id="KN837432">
    <property type="protein sequence ID" value="KIJ25128.1"/>
    <property type="molecule type" value="Genomic_DNA"/>
</dbReference>
<evidence type="ECO:0000256" key="1">
    <source>
        <dbReference type="SAM" id="MobiDB-lite"/>
    </source>
</evidence>
<feature type="region of interest" description="Disordered" evidence="1">
    <location>
        <begin position="125"/>
        <end position="170"/>
    </location>
</feature>
<dbReference type="Proteomes" id="UP000054279">
    <property type="component" value="Unassembled WGS sequence"/>
</dbReference>
<accession>A0A0C9T7X5</accession>